<dbReference type="GO" id="GO:0005886">
    <property type="term" value="C:plasma membrane"/>
    <property type="evidence" value="ECO:0007669"/>
    <property type="project" value="TreeGrafter"/>
</dbReference>
<proteinExistence type="inferred from homology"/>
<evidence type="ECO:0000313" key="8">
    <source>
        <dbReference type="EMBL" id="QJP06768.1"/>
    </source>
</evidence>
<keyword evidence="5 6" id="KW-0472">Membrane</keyword>
<evidence type="ECO:0000313" key="9">
    <source>
        <dbReference type="Proteomes" id="UP000502549"/>
    </source>
</evidence>
<evidence type="ECO:0000256" key="5">
    <source>
        <dbReference type="ARBA" id="ARBA00023136"/>
    </source>
</evidence>
<dbReference type="PANTHER" id="PTHR38459">
    <property type="entry name" value="PROPHAGE BACTOPRENOL-LINKED GLUCOSE TRANSLOCASE HOMOLOG"/>
    <property type="match status" value="1"/>
</dbReference>
<dbReference type="KEGG" id="pmui:G4G71_02325"/>
<feature type="transmembrane region" description="Helical" evidence="6">
    <location>
        <begin position="20"/>
        <end position="45"/>
    </location>
</feature>
<evidence type="ECO:0000256" key="2">
    <source>
        <dbReference type="ARBA" id="ARBA00009399"/>
    </source>
</evidence>
<accession>A0A7Z3GNF3</accession>
<evidence type="ECO:0000259" key="7">
    <source>
        <dbReference type="Pfam" id="PF04138"/>
    </source>
</evidence>
<dbReference type="PANTHER" id="PTHR38459:SF1">
    <property type="entry name" value="PROPHAGE BACTOPRENOL-LINKED GLUCOSE TRANSLOCASE HOMOLOG"/>
    <property type="match status" value="1"/>
</dbReference>
<organism evidence="8 9">
    <name type="scientific">Pseudomonas multiresinivorans</name>
    <dbReference type="NCBI Taxonomy" id="95301"/>
    <lineage>
        <taxon>Bacteria</taxon>
        <taxon>Pseudomonadati</taxon>
        <taxon>Pseudomonadota</taxon>
        <taxon>Gammaproteobacteria</taxon>
        <taxon>Pseudomonadales</taxon>
        <taxon>Pseudomonadaceae</taxon>
        <taxon>Pseudomonas</taxon>
    </lineage>
</organism>
<reference evidence="8 9" key="1">
    <citation type="submission" date="2020-02" db="EMBL/GenBank/DDBJ databases">
        <title>Complete genome sequence of Pseudomonas multiresinivorans ORNL1.</title>
        <authorList>
            <person name="Podar M."/>
        </authorList>
    </citation>
    <scope>NUCLEOTIDE SEQUENCE [LARGE SCALE GENOMIC DNA]</scope>
    <source>
        <strain evidence="9">populi</strain>
    </source>
</reference>
<keyword evidence="4 6" id="KW-1133">Transmembrane helix</keyword>
<comment type="similarity">
    <text evidence="2">Belongs to the GtrA family.</text>
</comment>
<dbReference type="InterPro" id="IPR051401">
    <property type="entry name" value="GtrA_CellWall_Glycosyl"/>
</dbReference>
<protein>
    <submittedName>
        <fullName evidence="8">GtrA family protein</fullName>
    </submittedName>
</protein>
<dbReference type="Proteomes" id="UP000502549">
    <property type="component" value="Chromosome"/>
</dbReference>
<comment type="subcellular location">
    <subcellularLocation>
        <location evidence="1">Membrane</location>
        <topology evidence="1">Multi-pass membrane protein</topology>
    </subcellularLocation>
</comment>
<sequence>MIPKESDPTPSLQSRLWRELLIAARFGIVGIGATALHISVAWSLITYMATPALLANLIAFLCAFGLSFGGNYLWTFSTPGSPAKAIRRFFVISLSAFLANSALLATILASGWLSPRLAVVASAAVVPGFTFLASRLWGFRQQHHE</sequence>
<dbReference type="Pfam" id="PF04138">
    <property type="entry name" value="GtrA_DPMS_TM"/>
    <property type="match status" value="1"/>
</dbReference>
<evidence type="ECO:0000256" key="4">
    <source>
        <dbReference type="ARBA" id="ARBA00022989"/>
    </source>
</evidence>
<keyword evidence="3 6" id="KW-0812">Transmembrane</keyword>
<dbReference type="AlphaFoldDB" id="A0A7Z3GNF3"/>
<evidence type="ECO:0000256" key="6">
    <source>
        <dbReference type="SAM" id="Phobius"/>
    </source>
</evidence>
<feature type="transmembrane region" description="Helical" evidence="6">
    <location>
        <begin position="119"/>
        <end position="138"/>
    </location>
</feature>
<feature type="transmembrane region" description="Helical" evidence="6">
    <location>
        <begin position="89"/>
        <end position="113"/>
    </location>
</feature>
<gene>
    <name evidence="8" type="ORF">G4G71_02325</name>
</gene>
<dbReference type="InterPro" id="IPR007267">
    <property type="entry name" value="GtrA_DPMS_TM"/>
</dbReference>
<evidence type="ECO:0000256" key="3">
    <source>
        <dbReference type="ARBA" id="ARBA00022692"/>
    </source>
</evidence>
<feature type="transmembrane region" description="Helical" evidence="6">
    <location>
        <begin position="57"/>
        <end position="77"/>
    </location>
</feature>
<dbReference type="EMBL" id="CP048833">
    <property type="protein sequence ID" value="QJP06768.1"/>
    <property type="molecule type" value="Genomic_DNA"/>
</dbReference>
<name>A0A7Z3GNF3_9PSED</name>
<feature type="domain" description="GtrA/DPMS transmembrane" evidence="7">
    <location>
        <begin position="25"/>
        <end position="139"/>
    </location>
</feature>
<dbReference type="RefSeq" id="WP_169935248.1">
    <property type="nucleotide sequence ID" value="NZ_CP048833.1"/>
</dbReference>
<evidence type="ECO:0000256" key="1">
    <source>
        <dbReference type="ARBA" id="ARBA00004141"/>
    </source>
</evidence>
<dbReference type="GO" id="GO:0000271">
    <property type="term" value="P:polysaccharide biosynthetic process"/>
    <property type="evidence" value="ECO:0007669"/>
    <property type="project" value="InterPro"/>
</dbReference>
<keyword evidence="9" id="KW-1185">Reference proteome</keyword>